<evidence type="ECO:0000313" key="2">
    <source>
        <dbReference type="EMBL" id="MEQ2316224.1"/>
    </source>
</evidence>
<dbReference type="EMBL" id="JAHRIP010088273">
    <property type="protein sequence ID" value="MEQ2316224.1"/>
    <property type="molecule type" value="Genomic_DNA"/>
</dbReference>
<organism evidence="2 3">
    <name type="scientific">Ameca splendens</name>
    <dbReference type="NCBI Taxonomy" id="208324"/>
    <lineage>
        <taxon>Eukaryota</taxon>
        <taxon>Metazoa</taxon>
        <taxon>Chordata</taxon>
        <taxon>Craniata</taxon>
        <taxon>Vertebrata</taxon>
        <taxon>Euteleostomi</taxon>
        <taxon>Actinopterygii</taxon>
        <taxon>Neopterygii</taxon>
        <taxon>Teleostei</taxon>
        <taxon>Neoteleostei</taxon>
        <taxon>Acanthomorphata</taxon>
        <taxon>Ovalentaria</taxon>
        <taxon>Atherinomorphae</taxon>
        <taxon>Cyprinodontiformes</taxon>
        <taxon>Goodeidae</taxon>
        <taxon>Ameca</taxon>
    </lineage>
</organism>
<gene>
    <name evidence="2" type="ORF">AMECASPLE_030454</name>
</gene>
<reference evidence="2 3" key="1">
    <citation type="submission" date="2021-06" db="EMBL/GenBank/DDBJ databases">
        <authorList>
            <person name="Palmer J.M."/>
        </authorList>
    </citation>
    <scope>NUCLEOTIDE SEQUENCE [LARGE SCALE GENOMIC DNA]</scope>
    <source>
        <strain evidence="2 3">AS_MEX2019</strain>
        <tissue evidence="2">Muscle</tissue>
    </source>
</reference>
<proteinExistence type="predicted"/>
<accession>A0ABV1ACF5</accession>
<dbReference type="Proteomes" id="UP001469553">
    <property type="component" value="Unassembled WGS sequence"/>
</dbReference>
<feature type="region of interest" description="Disordered" evidence="1">
    <location>
        <begin position="114"/>
        <end position="141"/>
    </location>
</feature>
<sequence>MKLLTSFQSGSILGPVLPPYLLALEYLMSKHNVTFHFYADEIQIYKPFIHLLYYEAGAYLQQSTDKRRGTPWIGCQSIQHKDIQGKQPCTHSFTLMGNLERPINLTVWEGARVSSENPRMHRKNKQAPCRKTPGRESNPGPSCCKVTVLPTAPQCRLIMQIYKPVKQNDSNTLGKVVCAISDNGCHRICCT</sequence>
<evidence type="ECO:0000256" key="1">
    <source>
        <dbReference type="SAM" id="MobiDB-lite"/>
    </source>
</evidence>
<keyword evidence="3" id="KW-1185">Reference proteome</keyword>
<name>A0ABV1ACF5_9TELE</name>
<evidence type="ECO:0000313" key="3">
    <source>
        <dbReference type="Proteomes" id="UP001469553"/>
    </source>
</evidence>
<comment type="caution">
    <text evidence="2">The sequence shown here is derived from an EMBL/GenBank/DDBJ whole genome shotgun (WGS) entry which is preliminary data.</text>
</comment>
<evidence type="ECO:0008006" key="4">
    <source>
        <dbReference type="Google" id="ProtNLM"/>
    </source>
</evidence>
<protein>
    <recommendedName>
        <fullName evidence="4">Reverse transcriptase domain-containing protein</fullName>
    </recommendedName>
</protein>